<dbReference type="InterPro" id="IPR017871">
    <property type="entry name" value="ABC_transporter-like_CS"/>
</dbReference>
<evidence type="ECO:0000313" key="9">
    <source>
        <dbReference type="Proteomes" id="UP000305881"/>
    </source>
</evidence>
<dbReference type="PANTHER" id="PTHR43423">
    <property type="entry name" value="ABC TRANSPORTER I FAMILY MEMBER 17"/>
    <property type="match status" value="1"/>
</dbReference>
<dbReference type="GO" id="GO:0005524">
    <property type="term" value="F:ATP binding"/>
    <property type="evidence" value="ECO:0007669"/>
    <property type="project" value="UniProtKB-KW"/>
</dbReference>
<dbReference type="InterPro" id="IPR003439">
    <property type="entry name" value="ABC_transporter-like_ATP-bd"/>
</dbReference>
<keyword evidence="3" id="KW-0547">Nucleotide-binding</keyword>
<dbReference type="EMBL" id="CP035467">
    <property type="protein sequence ID" value="QCW81785.1"/>
    <property type="molecule type" value="Genomic_DNA"/>
</dbReference>
<dbReference type="Proteomes" id="UP000305881">
    <property type="component" value="Chromosome"/>
</dbReference>
<dbReference type="KEGG" id="mbur:EQU24_05620"/>
<dbReference type="PROSITE" id="PS50893">
    <property type="entry name" value="ABC_TRANSPORTER_2"/>
    <property type="match status" value="1"/>
</dbReference>
<keyword evidence="2 5" id="KW-0500">Molybdenum</keyword>
<dbReference type="PANTHER" id="PTHR43423:SF1">
    <property type="entry name" value="ABC TRANSPORTER I FAMILY MEMBER 17"/>
    <property type="match status" value="1"/>
</dbReference>
<gene>
    <name evidence="8" type="ORF">EQU24_05620</name>
</gene>
<dbReference type="Gene3D" id="2.40.50.100">
    <property type="match status" value="1"/>
</dbReference>
<name>A0A4V1IJL1_METBY</name>
<protein>
    <submittedName>
        <fullName evidence="8">ABC transporter ATP-binding protein</fullName>
    </submittedName>
</protein>
<evidence type="ECO:0000259" key="6">
    <source>
        <dbReference type="PROSITE" id="PS50893"/>
    </source>
</evidence>
<dbReference type="InterPro" id="IPR004606">
    <property type="entry name" value="Mop_domain"/>
</dbReference>
<organism evidence="8 9">
    <name type="scientific">Methylotuvimicrobium buryatense</name>
    <name type="common">Methylomicrobium buryatense</name>
    <dbReference type="NCBI Taxonomy" id="95641"/>
    <lineage>
        <taxon>Bacteria</taxon>
        <taxon>Pseudomonadati</taxon>
        <taxon>Pseudomonadota</taxon>
        <taxon>Gammaproteobacteria</taxon>
        <taxon>Methylococcales</taxon>
        <taxon>Methylococcaceae</taxon>
        <taxon>Methylotuvimicrobium</taxon>
    </lineage>
</organism>
<dbReference type="Pfam" id="PF03459">
    <property type="entry name" value="TOBE"/>
    <property type="match status" value="1"/>
</dbReference>
<evidence type="ECO:0000256" key="3">
    <source>
        <dbReference type="ARBA" id="ARBA00022741"/>
    </source>
</evidence>
<evidence type="ECO:0000313" key="8">
    <source>
        <dbReference type="EMBL" id="QCW81785.1"/>
    </source>
</evidence>
<evidence type="ECO:0000256" key="5">
    <source>
        <dbReference type="PROSITE-ProRule" id="PRU01213"/>
    </source>
</evidence>
<dbReference type="InterPro" id="IPR005116">
    <property type="entry name" value="Transp-assoc_OB_typ1"/>
</dbReference>
<dbReference type="OrthoDB" id="9800654at2"/>
<dbReference type="STRING" id="675511.GCA_000341735_01887"/>
<evidence type="ECO:0000256" key="1">
    <source>
        <dbReference type="ARBA" id="ARBA00022448"/>
    </source>
</evidence>
<sequence>MIDLYRLNDIRFLYVDKVALTLPSLSVKTGKITALIGPNGCGKSTLLNILAFLDSPQQGSIAFKGKTVRSKKQLQALRKRVGLLTQKPYMLRGTVADNLKLALKLHGVPKPLWQNKINETLNRLDAIHLLNQQANALSGGELQKAALARALINDPEVLLLDEPFSYLDEAANVMLEKFIQDYSTPTRNLIFSTHNRLQGLALADEVITLINGSQVQTPLLNLFHGHLDNHIFNTGKLSVVLTGDIEGCRHISIDPHEIVLSKEPFCSSIRNQYPGRVTSIAEEMGKVRVNVSAGEIFQALITFEALHDLKLQLGDEVWVNFKSNSIVTF</sequence>
<dbReference type="GO" id="GO:0015689">
    <property type="term" value="P:molybdate ion transport"/>
    <property type="evidence" value="ECO:0007669"/>
    <property type="project" value="InterPro"/>
</dbReference>
<feature type="domain" description="Mop" evidence="7">
    <location>
        <begin position="266"/>
        <end position="329"/>
    </location>
</feature>
<keyword evidence="1" id="KW-0813">Transport</keyword>
<dbReference type="InterPro" id="IPR027417">
    <property type="entry name" value="P-loop_NTPase"/>
</dbReference>
<dbReference type="Pfam" id="PF00005">
    <property type="entry name" value="ABC_tran"/>
    <property type="match status" value="1"/>
</dbReference>
<proteinExistence type="predicted"/>
<dbReference type="SUPFAM" id="SSF52540">
    <property type="entry name" value="P-loop containing nucleoside triphosphate hydrolases"/>
    <property type="match status" value="1"/>
</dbReference>
<dbReference type="InterPro" id="IPR003593">
    <property type="entry name" value="AAA+_ATPase"/>
</dbReference>
<evidence type="ECO:0000259" key="7">
    <source>
        <dbReference type="PROSITE" id="PS51866"/>
    </source>
</evidence>
<accession>A0A4V1IJL1</accession>
<dbReference type="Gene3D" id="3.40.50.300">
    <property type="entry name" value="P-loop containing nucleotide triphosphate hydrolases"/>
    <property type="match status" value="1"/>
</dbReference>
<reference evidence="9" key="1">
    <citation type="journal article" date="2019" name="J. Bacteriol.">
        <title>A Mutagenic Screen Identifies a TonB-Dependent Receptor Required for the Lanthanide Metal Switch in the Type I Methanotroph 'Methylotuvimicrobium buryatense' 5GB1C.</title>
        <authorList>
            <person name="Groom J.D."/>
            <person name="Ford S.M."/>
            <person name="Pesesky M.W."/>
            <person name="Lidstrom M.E."/>
        </authorList>
    </citation>
    <scope>NUCLEOTIDE SEQUENCE [LARGE SCALE GENOMIC DNA]</scope>
    <source>
        <strain evidence="9">5GB1C</strain>
    </source>
</reference>
<dbReference type="InterPro" id="IPR008995">
    <property type="entry name" value="Mo/tungstate-bd_C_term_dom"/>
</dbReference>
<dbReference type="PROSITE" id="PS00211">
    <property type="entry name" value="ABC_TRANSPORTER_1"/>
    <property type="match status" value="1"/>
</dbReference>
<dbReference type="PROSITE" id="PS51866">
    <property type="entry name" value="MOP"/>
    <property type="match status" value="1"/>
</dbReference>
<dbReference type="SMART" id="SM00382">
    <property type="entry name" value="AAA"/>
    <property type="match status" value="1"/>
</dbReference>
<dbReference type="SUPFAM" id="SSF50331">
    <property type="entry name" value="MOP-like"/>
    <property type="match status" value="1"/>
</dbReference>
<evidence type="ECO:0000256" key="4">
    <source>
        <dbReference type="ARBA" id="ARBA00022840"/>
    </source>
</evidence>
<keyword evidence="9" id="KW-1185">Reference proteome</keyword>
<evidence type="ECO:0000256" key="2">
    <source>
        <dbReference type="ARBA" id="ARBA00022505"/>
    </source>
</evidence>
<keyword evidence="4 8" id="KW-0067">ATP-binding</keyword>
<feature type="domain" description="ABC transporter" evidence="6">
    <location>
        <begin position="5"/>
        <end position="236"/>
    </location>
</feature>
<dbReference type="AlphaFoldDB" id="A0A4V1IJL1"/>
<dbReference type="RefSeq" id="WP_017840429.1">
    <property type="nucleotide sequence ID" value="NZ_CP035467.1"/>
</dbReference>
<dbReference type="GO" id="GO:0016887">
    <property type="term" value="F:ATP hydrolysis activity"/>
    <property type="evidence" value="ECO:0007669"/>
    <property type="project" value="InterPro"/>
</dbReference>